<dbReference type="Proteomes" id="UP001589793">
    <property type="component" value="Unassembled WGS sequence"/>
</dbReference>
<feature type="transmembrane region" description="Helical" evidence="1">
    <location>
        <begin position="179"/>
        <end position="203"/>
    </location>
</feature>
<organism evidence="2 3">
    <name type="scientific">Brachybacterium hainanense</name>
    <dbReference type="NCBI Taxonomy" id="1541174"/>
    <lineage>
        <taxon>Bacteria</taxon>
        <taxon>Bacillati</taxon>
        <taxon>Actinomycetota</taxon>
        <taxon>Actinomycetes</taxon>
        <taxon>Micrococcales</taxon>
        <taxon>Dermabacteraceae</taxon>
        <taxon>Brachybacterium</taxon>
    </lineage>
</organism>
<evidence type="ECO:0000313" key="3">
    <source>
        <dbReference type="Proteomes" id="UP001589793"/>
    </source>
</evidence>
<gene>
    <name evidence="2" type="ORF">ACFFF6_00620</name>
</gene>
<accession>A0ABV6R6N5</accession>
<dbReference type="PROSITE" id="PS51107">
    <property type="entry name" value="PTS_EIIC_TYPE_5"/>
    <property type="match status" value="1"/>
</dbReference>
<dbReference type="InterPro" id="IPR004699">
    <property type="entry name" value="PTS_IID_sorb"/>
</dbReference>
<reference evidence="2 3" key="1">
    <citation type="submission" date="2024-09" db="EMBL/GenBank/DDBJ databases">
        <authorList>
            <person name="Sun Q."/>
            <person name="Mori K."/>
        </authorList>
    </citation>
    <scope>NUCLEOTIDE SEQUENCE [LARGE SCALE GENOMIC DNA]</scope>
    <source>
        <strain evidence="2 3">CICC 10874</strain>
    </source>
</reference>
<sequence>MTSFAPLGAGPQDLAGGLILADPAAPAVGADNPVMKAITWVAEHFIGLFQAAAESFMGLFTGVLPLLIVLLTAMYAVTTWIGEDRVTRAVQWSGKFALTRYTIMPILAVIMLTNPMAYTFGRFLPERYKPAFYDSAVSFVHPVTSFFPHANAGEIFVWTGVSAGVLAINPGAYTKLAVMYFLVGIVVILIRGVVTQWITSVMIRRNPEHRATFATFDEDYAAGAIQGGAR</sequence>
<keyword evidence="1" id="KW-0812">Transmembrane</keyword>
<dbReference type="EMBL" id="JBHLSV010000001">
    <property type="protein sequence ID" value="MFC0672451.1"/>
    <property type="molecule type" value="Genomic_DNA"/>
</dbReference>
<dbReference type="Pfam" id="PF03608">
    <property type="entry name" value="EII-GUT"/>
    <property type="match status" value="1"/>
</dbReference>
<feature type="transmembrane region" description="Helical" evidence="1">
    <location>
        <begin position="101"/>
        <end position="120"/>
    </location>
</feature>
<name>A0ABV6R6N5_9MICO</name>
<comment type="caution">
    <text evidence="2">The sequence shown here is derived from an EMBL/GenBank/DDBJ whole genome shotgun (WGS) entry which is preliminary data.</text>
</comment>
<feature type="transmembrane region" description="Helical" evidence="1">
    <location>
        <begin position="56"/>
        <end position="81"/>
    </location>
</feature>
<evidence type="ECO:0000256" key="1">
    <source>
        <dbReference type="SAM" id="Phobius"/>
    </source>
</evidence>
<keyword evidence="1" id="KW-0472">Membrane</keyword>
<keyword evidence="1" id="KW-1133">Transmembrane helix</keyword>
<evidence type="ECO:0000313" key="2">
    <source>
        <dbReference type="EMBL" id="MFC0672451.1"/>
    </source>
</evidence>
<dbReference type="RefSeq" id="WP_376977252.1">
    <property type="nucleotide sequence ID" value="NZ_JBHLSV010000001.1"/>
</dbReference>
<dbReference type="PANTHER" id="PTHR40399:SF1">
    <property type="entry name" value="PTS SYSTEM GLUCITOL_SORBITOL-SPECIFIC EIIC COMPONENT"/>
    <property type="match status" value="1"/>
</dbReference>
<keyword evidence="3" id="KW-1185">Reference proteome</keyword>
<dbReference type="PANTHER" id="PTHR40399">
    <property type="entry name" value="PTS SYSTEM GLUCITOL/SORBITOL-SPECIFIC EIIC COMPONENT"/>
    <property type="match status" value="1"/>
</dbReference>
<protein>
    <submittedName>
        <fullName evidence="2">PTS glucitol/sorbitol transporter subunit IIC</fullName>
    </submittedName>
</protein>
<proteinExistence type="predicted"/>